<name>D3SPJ7_THEAH</name>
<sequence>MKLQAVDRDRERLLELFRVWEEVSYTLHEGHHNHCRILYAHVDDESFDRLLHIFPSREEAMGAFLSYAQELGWEEFPTTFVVYDVEWDGNSLLAGIKTKEGVEFYTQTQLENMVRKMAVHHRVVVYSSDVLTYIKDIYPEVDSKSYVIARIIAKMTGSAPDLEQIARLHRVSVGTLEERLNFIEELVGNVVRLPQGELQLPSISLPLGCLED</sequence>
<accession>D3SPJ7</accession>
<dbReference type="EMBL" id="CP001931">
    <property type="protein sequence ID" value="ADC89084.1"/>
    <property type="molecule type" value="Genomic_DNA"/>
</dbReference>
<reference evidence="2" key="1">
    <citation type="journal article" date="2010" name="Stand. Genomic Sci.">
        <title>Complete genome sequence of Thermocrinis albus type strain (HI 11/12T).</title>
        <authorList>
            <person name="Wirth R."/>
            <person name="Sikorski J."/>
            <person name="Brambilla E."/>
            <person name="Misra M."/>
            <person name="Lapidus A."/>
            <person name="Copeland A."/>
            <person name="Nolan M."/>
            <person name="Lucas S."/>
            <person name="Chen F."/>
            <person name="Tice H."/>
            <person name="Cheng J.F."/>
            <person name="Han C."/>
            <person name="Detter J.C."/>
            <person name="Tapia R."/>
            <person name="Bruce D."/>
            <person name="Goodwin L."/>
            <person name="Pitluck S."/>
            <person name="Pati A."/>
            <person name="Anderson I."/>
            <person name="Ivanova N."/>
            <person name="Mavromatis K."/>
            <person name="Mikhailova N."/>
            <person name="Chen A."/>
            <person name="Palaniappan K."/>
            <person name="Bilek Y."/>
            <person name="Hader T."/>
            <person name="Land M."/>
            <person name="Hauser L."/>
            <person name="Chang Y.J."/>
            <person name="Jeffries C.D."/>
            <person name="Tindall B.J."/>
            <person name="Rohde M."/>
            <person name="Goker M."/>
            <person name="Bristow J."/>
            <person name="Eisen J.A."/>
            <person name="Markowitz V."/>
            <person name="Hugenholtz P."/>
            <person name="Kyrpides N.C."/>
            <person name="Klenk H.P."/>
        </authorList>
    </citation>
    <scope>NUCLEOTIDE SEQUENCE [LARGE SCALE GENOMIC DNA]</scope>
    <source>
        <strain evidence="2">DSM 14484 / JCM 11386 / HI 11/12</strain>
    </source>
</reference>
<dbReference type="AlphaFoldDB" id="D3SPJ7"/>
<dbReference type="KEGG" id="tal:Thal_0450"/>
<proteinExistence type="predicted"/>
<dbReference type="Proteomes" id="UP000002043">
    <property type="component" value="Chromosome"/>
</dbReference>
<dbReference type="RefSeq" id="WP_012991491.1">
    <property type="nucleotide sequence ID" value="NC_013894.1"/>
</dbReference>
<evidence type="ECO:0000313" key="2">
    <source>
        <dbReference type="Proteomes" id="UP000002043"/>
    </source>
</evidence>
<dbReference type="HOGENOM" id="CLU_1287377_0_0_0"/>
<dbReference type="OrthoDB" id="13782at2"/>
<dbReference type="STRING" id="638303.Thal_0450"/>
<keyword evidence="2" id="KW-1185">Reference proteome</keyword>
<protein>
    <submittedName>
        <fullName evidence="1">Uncharacterized protein</fullName>
    </submittedName>
</protein>
<organism evidence="1 2">
    <name type="scientific">Thermocrinis albus (strain DSM 14484 / JCM 11386 / HI 11/12)</name>
    <dbReference type="NCBI Taxonomy" id="638303"/>
    <lineage>
        <taxon>Bacteria</taxon>
        <taxon>Pseudomonadati</taxon>
        <taxon>Aquificota</taxon>
        <taxon>Aquificia</taxon>
        <taxon>Aquificales</taxon>
        <taxon>Aquificaceae</taxon>
        <taxon>Thermocrinis</taxon>
    </lineage>
</organism>
<evidence type="ECO:0000313" key="1">
    <source>
        <dbReference type="EMBL" id="ADC89084.1"/>
    </source>
</evidence>
<gene>
    <name evidence="1" type="ordered locus">Thal_0450</name>
</gene>